<dbReference type="InterPro" id="IPR011990">
    <property type="entry name" value="TPR-like_helical_dom_sf"/>
</dbReference>
<organism evidence="2 3">
    <name type="scientific">Mycena maculata</name>
    <dbReference type="NCBI Taxonomy" id="230809"/>
    <lineage>
        <taxon>Eukaryota</taxon>
        <taxon>Fungi</taxon>
        <taxon>Dikarya</taxon>
        <taxon>Basidiomycota</taxon>
        <taxon>Agaricomycotina</taxon>
        <taxon>Agaricomycetes</taxon>
        <taxon>Agaricomycetidae</taxon>
        <taxon>Agaricales</taxon>
        <taxon>Marasmiineae</taxon>
        <taxon>Mycenaceae</taxon>
        <taxon>Mycena</taxon>
    </lineage>
</organism>
<feature type="domain" description="CHAT" evidence="1">
    <location>
        <begin position="800"/>
        <end position="1089"/>
    </location>
</feature>
<dbReference type="Proteomes" id="UP001215280">
    <property type="component" value="Unassembled WGS sequence"/>
</dbReference>
<dbReference type="PANTHER" id="PTHR19959">
    <property type="entry name" value="KINESIN LIGHT CHAIN"/>
    <property type="match status" value="1"/>
</dbReference>
<gene>
    <name evidence="2" type="ORF">DFH07DRAFT_744135</name>
</gene>
<dbReference type="Pfam" id="PF13374">
    <property type="entry name" value="TPR_10"/>
    <property type="match status" value="4"/>
</dbReference>
<accession>A0AAD7NAR6</accession>
<dbReference type="Pfam" id="PF12770">
    <property type="entry name" value="CHAT"/>
    <property type="match status" value="1"/>
</dbReference>
<evidence type="ECO:0000259" key="1">
    <source>
        <dbReference type="Pfam" id="PF12770"/>
    </source>
</evidence>
<reference evidence="2" key="1">
    <citation type="submission" date="2023-03" db="EMBL/GenBank/DDBJ databases">
        <title>Massive genome expansion in bonnet fungi (Mycena s.s.) driven by repeated elements and novel gene families across ecological guilds.</title>
        <authorList>
            <consortium name="Lawrence Berkeley National Laboratory"/>
            <person name="Harder C.B."/>
            <person name="Miyauchi S."/>
            <person name="Viragh M."/>
            <person name="Kuo A."/>
            <person name="Thoen E."/>
            <person name="Andreopoulos B."/>
            <person name="Lu D."/>
            <person name="Skrede I."/>
            <person name="Drula E."/>
            <person name="Henrissat B."/>
            <person name="Morin E."/>
            <person name="Kohler A."/>
            <person name="Barry K."/>
            <person name="LaButti K."/>
            <person name="Morin E."/>
            <person name="Salamov A."/>
            <person name="Lipzen A."/>
            <person name="Mereny Z."/>
            <person name="Hegedus B."/>
            <person name="Baldrian P."/>
            <person name="Stursova M."/>
            <person name="Weitz H."/>
            <person name="Taylor A."/>
            <person name="Grigoriev I.V."/>
            <person name="Nagy L.G."/>
            <person name="Martin F."/>
            <person name="Kauserud H."/>
        </authorList>
    </citation>
    <scope>NUCLEOTIDE SEQUENCE</scope>
    <source>
        <strain evidence="2">CBHHK188m</strain>
    </source>
</reference>
<dbReference type="SUPFAM" id="SSF48452">
    <property type="entry name" value="TPR-like"/>
    <property type="match status" value="1"/>
</dbReference>
<name>A0AAD7NAR6_9AGAR</name>
<sequence>MDSDEEALDIGLLGTNLVQVFQQSGNLSDLDAGISQLKEAHFRLSQGHCEWGAVLDNLASAVQTRFEQQGDVRDINAAIQLHREVLTFCPSPHPNRGSSLNNLAIAVWTRFKQQGDAQDLDEAIQLHQEVLTLRTSPHPNRSSSLNNLAIAVQTRFQQRGDAQDLDEAIKLHREALVLCPSLHPSHGTTLSNLASAVETRFQQRGDVQDLEEAIQLHREALTLCPSPHPNRGSSLSNLAVAVQTRFQQQGDAQDINEVIQLHREALTLRPSPDPNHDNSLDNLVLAIGSRFRKQGDAQDLDEAIQLAREALTLRPSTHPDRAMPLNNLAFAVRTRFEQQGDAQDLDEAIQLHREALTFCPSAHPGRSTTLNNLASAVETRFEHQGDAQDLDEAIQLHREALTLCPSPHPNRGSSLSNLAVAIETRFEQQRDAQDLDEAIQLHREALTLCPSAHPSRGTTLNNLASTVETRFEQQGDVQDLDEAIHLSQEGLILSPSPNPDRGHLLQNLAMFLVQSYDCGRDPDHLSDALALLQEASLYLFSSPLTRFKHTHLWARVAARHHHPSALPAYHAAINLLPQLAALHLDLRFRQQLLTTLKGSDLASGAAVCAVSLGKYATAVEFLEASRSVFWSQALHLRTPLDILGSAHPQLALQISALARELEQASFRETRRKLSSDRQNEAISIELEARQCHRLNSEWQLAIESVQMLPGFEDFMQPKGIMALKAAAVNGPVVILNAGNSSGHALLVKYSGEVHSMPLPDISLSSATWLVKLLRALSRSRFDLGEFVLDDTSSNEVFRGLLATLWESIVNPVLDALDLKKSANPQRLWWCPVGPLSFLPIHAAGIYDKETTDCVSDYVISSYTPTLSSLLDPPTHSDGQLKMTVMIQPESKFSPLPGTRTELEKIQERVPEQWLTALGDTMPTTVTTALTHLRESSIVHFACHGTQDEINPLDSGLVLTDGLLKVSEIMRKPDGSDGIRKNMALAFLSACETAKGDDQVPDEAMHLAATLLFTGFRGVVATMWTMNDLDGPKIADTFYEHLFRNCDPTANPPVVPDLTAAAHALHLAVAKLRQEPDIPFMRWVPFVHYGL</sequence>
<comment type="caution">
    <text evidence="2">The sequence shown here is derived from an EMBL/GenBank/DDBJ whole genome shotgun (WGS) entry which is preliminary data.</text>
</comment>
<protein>
    <submittedName>
        <fullName evidence="2">CHAT domain-containing protein</fullName>
    </submittedName>
</protein>
<evidence type="ECO:0000313" key="2">
    <source>
        <dbReference type="EMBL" id="KAJ7753922.1"/>
    </source>
</evidence>
<keyword evidence="3" id="KW-1185">Reference proteome</keyword>
<dbReference type="InterPro" id="IPR024983">
    <property type="entry name" value="CHAT_dom"/>
</dbReference>
<dbReference type="PANTHER" id="PTHR19959:SF119">
    <property type="entry name" value="FUNGAL LIPASE-LIKE DOMAIN-CONTAINING PROTEIN"/>
    <property type="match status" value="1"/>
</dbReference>
<dbReference type="Gene3D" id="1.25.40.10">
    <property type="entry name" value="Tetratricopeptide repeat domain"/>
    <property type="match status" value="3"/>
</dbReference>
<dbReference type="EMBL" id="JARJLG010000069">
    <property type="protein sequence ID" value="KAJ7753922.1"/>
    <property type="molecule type" value="Genomic_DNA"/>
</dbReference>
<proteinExistence type="predicted"/>
<dbReference type="AlphaFoldDB" id="A0AAD7NAR6"/>
<dbReference type="SUPFAM" id="SSF81901">
    <property type="entry name" value="HCP-like"/>
    <property type="match status" value="1"/>
</dbReference>
<evidence type="ECO:0000313" key="3">
    <source>
        <dbReference type="Proteomes" id="UP001215280"/>
    </source>
</evidence>